<accession>A0AAD4JYR7</accession>
<name>A0AAD4JYR7_9MUSC</name>
<organism evidence="2 3">
    <name type="scientific">Drosophila rubida</name>
    <dbReference type="NCBI Taxonomy" id="30044"/>
    <lineage>
        <taxon>Eukaryota</taxon>
        <taxon>Metazoa</taxon>
        <taxon>Ecdysozoa</taxon>
        <taxon>Arthropoda</taxon>
        <taxon>Hexapoda</taxon>
        <taxon>Insecta</taxon>
        <taxon>Pterygota</taxon>
        <taxon>Neoptera</taxon>
        <taxon>Endopterygota</taxon>
        <taxon>Diptera</taxon>
        <taxon>Brachycera</taxon>
        <taxon>Muscomorpha</taxon>
        <taxon>Ephydroidea</taxon>
        <taxon>Drosophilidae</taxon>
        <taxon>Drosophila</taxon>
    </lineage>
</organism>
<dbReference type="Proteomes" id="UP001200034">
    <property type="component" value="Unassembled WGS sequence"/>
</dbReference>
<proteinExistence type="predicted"/>
<evidence type="ECO:0000313" key="3">
    <source>
        <dbReference type="Proteomes" id="UP001200034"/>
    </source>
</evidence>
<protein>
    <submittedName>
        <fullName evidence="2">Uncharacterized protein</fullName>
    </submittedName>
</protein>
<reference evidence="2" key="1">
    <citation type="journal article" date="2021" name="Mol. Ecol. Resour.">
        <title>Phylogenomic analyses of the genus Drosophila reveals genomic signals of climate adaptation.</title>
        <authorList>
            <person name="Li F."/>
            <person name="Rane R.V."/>
            <person name="Luria V."/>
            <person name="Xiong Z."/>
            <person name="Chen J."/>
            <person name="Li Z."/>
            <person name="Catullo R.A."/>
            <person name="Griffin P.C."/>
            <person name="Schiffer M."/>
            <person name="Pearce S."/>
            <person name="Lee S.F."/>
            <person name="McElroy K."/>
            <person name="Stocker A."/>
            <person name="Shirriffs J."/>
            <person name="Cockerell F."/>
            <person name="Coppin C."/>
            <person name="Sgro C.M."/>
            <person name="Karger A."/>
            <person name="Cain J.W."/>
            <person name="Weber J.A."/>
            <person name="Santpere G."/>
            <person name="Kirschner M.W."/>
            <person name="Hoffmann A.A."/>
            <person name="Oakeshott J.G."/>
            <person name="Zhang G."/>
        </authorList>
    </citation>
    <scope>NUCLEOTIDE SEQUENCE</scope>
    <source>
        <strain evidence="2">BGI-SZ-2011g</strain>
    </source>
</reference>
<sequence>MERNKLSNLCGPGPPQKTPPGQMPDPSDPKRCTAMRCDSIRIDPMPNSEHKTQQRRLPPDTSADCVSVCDADADADDWGQVTFYWRLRARRPRFCYLEA</sequence>
<feature type="compositionally biased region" description="Pro residues" evidence="1">
    <location>
        <begin position="12"/>
        <end position="23"/>
    </location>
</feature>
<feature type="region of interest" description="Disordered" evidence="1">
    <location>
        <begin position="42"/>
        <end position="62"/>
    </location>
</feature>
<dbReference type="EMBL" id="JAJJHW010002585">
    <property type="protein sequence ID" value="KAH8370398.1"/>
    <property type="molecule type" value="Genomic_DNA"/>
</dbReference>
<evidence type="ECO:0000256" key="1">
    <source>
        <dbReference type="SAM" id="MobiDB-lite"/>
    </source>
</evidence>
<gene>
    <name evidence="2" type="ORF">KR093_003315</name>
</gene>
<dbReference type="AlphaFoldDB" id="A0AAD4JYR7"/>
<evidence type="ECO:0000313" key="2">
    <source>
        <dbReference type="EMBL" id="KAH8370398.1"/>
    </source>
</evidence>
<feature type="region of interest" description="Disordered" evidence="1">
    <location>
        <begin position="1"/>
        <end position="30"/>
    </location>
</feature>
<keyword evidence="3" id="KW-1185">Reference proteome</keyword>
<comment type="caution">
    <text evidence="2">The sequence shown here is derived from an EMBL/GenBank/DDBJ whole genome shotgun (WGS) entry which is preliminary data.</text>
</comment>